<reference evidence="2 3" key="1">
    <citation type="submission" date="2021-10" db="EMBL/GenBank/DDBJ databases">
        <authorList>
            <person name="Koch H."/>
        </authorList>
    </citation>
    <scope>NUCLEOTIDE SEQUENCE [LARGE SCALE GENOMIC DNA]</scope>
    <source>
        <strain evidence="2">6680</strain>
    </source>
</reference>
<accession>A0ABM8YZ24</accession>
<name>A0ABM8YZ24_9PROT</name>
<dbReference type="InterPro" id="IPR016181">
    <property type="entry name" value="Acyl_CoA_acyltransferase"/>
</dbReference>
<evidence type="ECO:0000313" key="2">
    <source>
        <dbReference type="EMBL" id="CAG9932788.1"/>
    </source>
</evidence>
<protein>
    <submittedName>
        <fullName evidence="2">Acetyltransf_6 domain-containing protein</fullName>
    </submittedName>
</protein>
<dbReference type="RefSeq" id="WP_239796676.1">
    <property type="nucleotide sequence ID" value="NZ_OU912926.1"/>
</dbReference>
<organism evidence="2 3">
    <name type="scientific">Candidatus Nitrotoga arctica</name>
    <dbReference type="NCBI Taxonomy" id="453162"/>
    <lineage>
        <taxon>Bacteria</taxon>
        <taxon>Pseudomonadati</taxon>
        <taxon>Pseudomonadota</taxon>
        <taxon>Betaproteobacteria</taxon>
        <taxon>Nitrosomonadales</taxon>
        <taxon>Gallionellaceae</taxon>
        <taxon>Candidatus Nitrotoga</taxon>
    </lineage>
</organism>
<gene>
    <name evidence="2" type="ORF">NTG6680_1535</name>
</gene>
<dbReference type="SUPFAM" id="SSF55729">
    <property type="entry name" value="Acyl-CoA N-acyltransferases (Nat)"/>
    <property type="match status" value="1"/>
</dbReference>
<dbReference type="Proteomes" id="UP000839052">
    <property type="component" value="Chromosome"/>
</dbReference>
<dbReference type="InterPro" id="IPR038740">
    <property type="entry name" value="BioF2-like_GNAT_dom"/>
</dbReference>
<proteinExistence type="predicted"/>
<sequence length="380" mass="43601">MSWQVEWIEGGAHAADAALAARWDTAFELYGDIWQCRQFACSWERTIAAAEGRRPFLIHASDNANHEILYLLYARETLLFGLMRTIVEPIGGLLHFDYQNPLPLGVTMQAEDWDTFWSALYQSATAVFPKLGQLAAYRLFETHSGTTVEPGKPDPVAPFLPFEPGQTLEQVLQNCGASHRGNVRRSIRQAEKLGTVSLEIITDIDVASALEQMFVTYENQWGTDDKPHFFKVLEVRMFYKDLADIAQQLGKLHFSRLVVGDKVWHWHFGFVHRGSLLWLKPTYTTQVQKYSPGVVHLALLIDHCLANDLHEIDFGYGAEPYKFSWSNHSRSLYSREFMDNNALFTLARCVSSYRRALKQSSLANYIKWKWSTWRKDNDAN</sequence>
<evidence type="ECO:0000313" key="3">
    <source>
        <dbReference type="Proteomes" id="UP000839052"/>
    </source>
</evidence>
<evidence type="ECO:0000259" key="1">
    <source>
        <dbReference type="Pfam" id="PF13480"/>
    </source>
</evidence>
<dbReference type="Pfam" id="PF13480">
    <property type="entry name" value="Acetyltransf_6"/>
    <property type="match status" value="1"/>
</dbReference>
<keyword evidence="3" id="KW-1185">Reference proteome</keyword>
<dbReference type="EMBL" id="OU912926">
    <property type="protein sequence ID" value="CAG9932788.1"/>
    <property type="molecule type" value="Genomic_DNA"/>
</dbReference>
<feature type="domain" description="BioF2-like acetyltransferase" evidence="1">
    <location>
        <begin position="178"/>
        <end position="322"/>
    </location>
</feature>